<accession>A0A8J7QCB1</accession>
<protein>
    <submittedName>
        <fullName evidence="2">Uncharacterized protein</fullName>
    </submittedName>
</protein>
<keyword evidence="1" id="KW-0812">Transmembrane</keyword>
<feature type="transmembrane region" description="Helical" evidence="1">
    <location>
        <begin position="244"/>
        <end position="260"/>
    </location>
</feature>
<evidence type="ECO:0000256" key="1">
    <source>
        <dbReference type="SAM" id="Phobius"/>
    </source>
</evidence>
<keyword evidence="1" id="KW-1133">Transmembrane helix</keyword>
<feature type="transmembrane region" description="Helical" evidence="1">
    <location>
        <begin position="47"/>
        <end position="67"/>
    </location>
</feature>
<dbReference type="RefSeq" id="WP_207856146.1">
    <property type="nucleotide sequence ID" value="NZ_JAFREP010000001.1"/>
</dbReference>
<feature type="transmembrane region" description="Helical" evidence="1">
    <location>
        <begin position="129"/>
        <end position="151"/>
    </location>
</feature>
<dbReference type="AlphaFoldDB" id="A0A8J7QCB1"/>
<feature type="transmembrane region" description="Helical" evidence="1">
    <location>
        <begin position="94"/>
        <end position="117"/>
    </location>
</feature>
<feature type="transmembrane region" description="Helical" evidence="1">
    <location>
        <begin position="12"/>
        <end position="35"/>
    </location>
</feature>
<evidence type="ECO:0000313" key="2">
    <source>
        <dbReference type="EMBL" id="MBO1316910.1"/>
    </source>
</evidence>
<keyword evidence="3" id="KW-1185">Reference proteome</keyword>
<keyword evidence="1" id="KW-0472">Membrane</keyword>
<feature type="transmembrane region" description="Helical" evidence="1">
    <location>
        <begin position="205"/>
        <end position="224"/>
    </location>
</feature>
<reference evidence="2" key="1">
    <citation type="submission" date="2021-03" db="EMBL/GenBank/DDBJ databases">
        <authorList>
            <person name="Wang G."/>
        </authorList>
    </citation>
    <scope>NUCLEOTIDE SEQUENCE</scope>
    <source>
        <strain evidence="2">KCTC 12899</strain>
    </source>
</reference>
<sequence length="628" mass="72633">MIGLARKELRHHALPLALMVTGMSLLALLFFYITYAGANRGNFWERYPMFIMLGSLVATPYLCHRLVSLEYATKTQLFLYSLPLRPATIFATKWFLSLAFLFGCFLPSFLLFAWGVAWIDRMDVTWRQLLFVGGRCAVFVIGFHALNFAFAFLGRYRLAAYGFTALAMLLVSNHWDLDHNQNGPFSLLFHPRFAFDFAEFPWQDALATLAGALVFNLISLGMALTREGSVASMVAIKMTHREKVFFTAIFISTVLSIMLFEEKRTRPPYQIEDAIVRESAGLSIHIGRTTSVAPGDLEQLADWLHTEISALQSFLGMPFVPRINITIRQDLDPDKFEKAYLVGSEGLLVKLAYQPDTWRPERFLQWLVPEILEDYSNYRVYREPSFWLLDGFAPWWVQHRLEGDWETLFEKRAAYAYALGVTQADVDGWIHFRERLGVDLAQAIAYQGVQALVQRSSTQQVEALFQKRLGLYPERDVRAFIREQAHPFPSVFQDHTEVDYAAFRTLWFQRLQETHARRLESIAAIPRLEAEMEVVTLSEKTRRLRFMLQQPQTLEGRLRFYYLRLPRYEWLIDPNERQVIEVPTSQALTGVDIGGTFSKHTRFAWTAAFYSEELQCELLSGWHRTEVP</sequence>
<dbReference type="EMBL" id="JAFREP010000001">
    <property type="protein sequence ID" value="MBO1316910.1"/>
    <property type="molecule type" value="Genomic_DNA"/>
</dbReference>
<gene>
    <name evidence="2" type="ORF">J3U88_00460</name>
</gene>
<organism evidence="2 3">
    <name type="scientific">Acanthopleuribacter pedis</name>
    <dbReference type="NCBI Taxonomy" id="442870"/>
    <lineage>
        <taxon>Bacteria</taxon>
        <taxon>Pseudomonadati</taxon>
        <taxon>Acidobacteriota</taxon>
        <taxon>Holophagae</taxon>
        <taxon>Acanthopleuribacterales</taxon>
        <taxon>Acanthopleuribacteraceae</taxon>
        <taxon>Acanthopleuribacter</taxon>
    </lineage>
</organism>
<name>A0A8J7QCB1_9BACT</name>
<proteinExistence type="predicted"/>
<comment type="caution">
    <text evidence="2">The sequence shown here is derived from an EMBL/GenBank/DDBJ whole genome shotgun (WGS) entry which is preliminary data.</text>
</comment>
<evidence type="ECO:0000313" key="3">
    <source>
        <dbReference type="Proteomes" id="UP000664417"/>
    </source>
</evidence>
<feature type="transmembrane region" description="Helical" evidence="1">
    <location>
        <begin position="158"/>
        <end position="175"/>
    </location>
</feature>
<dbReference type="Proteomes" id="UP000664417">
    <property type="component" value="Unassembled WGS sequence"/>
</dbReference>